<dbReference type="Gene3D" id="1.10.287.570">
    <property type="entry name" value="Helical hairpin bin"/>
    <property type="match status" value="1"/>
</dbReference>
<evidence type="ECO:0000256" key="4">
    <source>
        <dbReference type="ARBA" id="ARBA00022681"/>
    </source>
</evidence>
<evidence type="ECO:0000256" key="8">
    <source>
        <dbReference type="SAM" id="Phobius"/>
    </source>
</evidence>
<dbReference type="PANTHER" id="PTHR11453">
    <property type="entry name" value="ANION EXCHANGE PROTEIN"/>
    <property type="match status" value="1"/>
</dbReference>
<comment type="caution">
    <text evidence="10">The sequence shown here is derived from an EMBL/GenBank/DDBJ whole genome shotgun (WGS) entry which is preliminary data.</text>
</comment>
<feature type="domain" description="Bicarbonate transporter-like transmembrane" evidence="9">
    <location>
        <begin position="7"/>
        <end position="190"/>
    </location>
</feature>
<dbReference type="Proteomes" id="UP001151529">
    <property type="component" value="Chromosome 18"/>
</dbReference>
<keyword evidence="7 8" id="KW-0472">Membrane</keyword>
<keyword evidence="4" id="KW-0039">Anion exchange</keyword>
<evidence type="ECO:0000256" key="3">
    <source>
        <dbReference type="ARBA" id="ARBA00022448"/>
    </source>
</evidence>
<keyword evidence="5 8" id="KW-0812">Transmembrane</keyword>
<feature type="transmembrane region" description="Helical" evidence="8">
    <location>
        <begin position="196"/>
        <end position="217"/>
    </location>
</feature>
<evidence type="ECO:0000256" key="6">
    <source>
        <dbReference type="ARBA" id="ARBA00022989"/>
    </source>
</evidence>
<comment type="similarity">
    <text evidence="2">Belongs to the anion exchanger (TC 2.A.31.3) family.</text>
</comment>
<evidence type="ECO:0000256" key="7">
    <source>
        <dbReference type="ARBA" id="ARBA00023136"/>
    </source>
</evidence>
<dbReference type="GO" id="GO:0050801">
    <property type="term" value="P:monoatomic ion homeostasis"/>
    <property type="evidence" value="ECO:0007669"/>
    <property type="project" value="TreeGrafter"/>
</dbReference>
<accession>A0A9Q0SEN5</accession>
<comment type="subcellular location">
    <subcellularLocation>
        <location evidence="1">Membrane</location>
        <topology evidence="1">Multi-pass membrane protein</topology>
    </subcellularLocation>
</comment>
<gene>
    <name evidence="10" type="ORF">OIU85_012993</name>
</gene>
<evidence type="ECO:0000313" key="11">
    <source>
        <dbReference type="Proteomes" id="UP001151529"/>
    </source>
</evidence>
<dbReference type="PANTHER" id="PTHR11453:SF131">
    <property type="entry name" value="BORON TRANSPORTER 7-RELATED"/>
    <property type="match status" value="1"/>
</dbReference>
<evidence type="ECO:0000256" key="1">
    <source>
        <dbReference type="ARBA" id="ARBA00004141"/>
    </source>
</evidence>
<evidence type="ECO:0000256" key="5">
    <source>
        <dbReference type="ARBA" id="ARBA00022692"/>
    </source>
</evidence>
<protein>
    <submittedName>
        <fullName evidence="10">BORON TRANSPORTER 6-RELATED</fullName>
    </submittedName>
</protein>
<proteinExistence type="inferred from homology"/>
<feature type="transmembrane region" description="Helical" evidence="8">
    <location>
        <begin position="121"/>
        <end position="142"/>
    </location>
</feature>
<feature type="transmembrane region" description="Helical" evidence="8">
    <location>
        <begin position="229"/>
        <end position="250"/>
    </location>
</feature>
<evidence type="ECO:0000256" key="2">
    <source>
        <dbReference type="ARBA" id="ARBA00006262"/>
    </source>
</evidence>
<keyword evidence="6 8" id="KW-1133">Transmembrane helix</keyword>
<dbReference type="InterPro" id="IPR003020">
    <property type="entry name" value="HCO3_transpt_euk"/>
</dbReference>
<evidence type="ECO:0000259" key="9">
    <source>
        <dbReference type="Pfam" id="PF00955"/>
    </source>
</evidence>
<sequence length="310" mass="34801">MENMKSPFKGIIKDARGRTACYKDDWVSGLCSGLRILAPTFYIFFASALPVIAFGEQLSRDTDGSLSTVETLASTAICGIIHSILGGQPLLILGVAEPTVIMYTYLYNFSKGREELGQKLFLAWAGWVCVWTALLLVLLAIFNAATIISKFTRIAGELFGMLISVLFIQEAVRGVISEFNIPKNESSKLEKYQFQWRYANGLLSVIFSLGVLFTSLKSRRARSWRYGTVWLRGFIADYGVPLMVLLWTALSYATPNEVPSGVPRRVHVPLLWDAETVYHWTVIKDMGKVPFDIHLCCLYTSCYDSRIVLF</sequence>
<dbReference type="Pfam" id="PF00955">
    <property type="entry name" value="HCO3_cotransp"/>
    <property type="match status" value="1"/>
</dbReference>
<dbReference type="EMBL" id="JAPFFL010000017">
    <property type="protein sequence ID" value="KAJ6674045.1"/>
    <property type="molecule type" value="Genomic_DNA"/>
</dbReference>
<name>A0A9Q0SEN5_SALVM</name>
<keyword evidence="3" id="KW-0813">Transport</keyword>
<feature type="transmembrane region" description="Helical" evidence="8">
    <location>
        <begin position="90"/>
        <end position="109"/>
    </location>
</feature>
<dbReference type="FunFam" id="1.10.287.570:FF:000004">
    <property type="entry name" value="probable boron transporter 2"/>
    <property type="match status" value="1"/>
</dbReference>
<feature type="transmembrane region" description="Helical" evidence="8">
    <location>
        <begin position="154"/>
        <end position="176"/>
    </location>
</feature>
<reference evidence="10 11" key="1">
    <citation type="journal article" date="2023" name="Int. J. Mol. Sci.">
        <title>De Novo Assembly and Annotation of 11 Diverse Shrub Willow (Salix) Genomes Reveals Novel Gene Organization in Sex-Linked Regions.</title>
        <authorList>
            <person name="Hyden B."/>
            <person name="Feng K."/>
            <person name="Yates T.B."/>
            <person name="Jawdy S."/>
            <person name="Cereghino C."/>
            <person name="Smart L.B."/>
            <person name="Muchero W."/>
        </authorList>
    </citation>
    <scope>NUCLEOTIDE SEQUENCE [LARGE SCALE GENOMIC DNA]</scope>
    <source>
        <tissue evidence="10">Shoot tip</tissue>
    </source>
</reference>
<feature type="transmembrane region" description="Helical" evidence="8">
    <location>
        <begin position="36"/>
        <end position="55"/>
    </location>
</feature>
<evidence type="ECO:0000313" key="10">
    <source>
        <dbReference type="EMBL" id="KAJ6674045.1"/>
    </source>
</evidence>
<dbReference type="GO" id="GO:0005886">
    <property type="term" value="C:plasma membrane"/>
    <property type="evidence" value="ECO:0007669"/>
    <property type="project" value="UniProtKB-ARBA"/>
</dbReference>
<dbReference type="GO" id="GO:0005452">
    <property type="term" value="F:solute:inorganic anion antiporter activity"/>
    <property type="evidence" value="ECO:0007669"/>
    <property type="project" value="InterPro"/>
</dbReference>
<dbReference type="GO" id="GO:0006820">
    <property type="term" value="P:monoatomic anion transport"/>
    <property type="evidence" value="ECO:0007669"/>
    <property type="project" value="InterPro"/>
</dbReference>
<organism evidence="10 11">
    <name type="scientific">Salix viminalis</name>
    <name type="common">Common osier</name>
    <name type="synonym">Basket willow</name>
    <dbReference type="NCBI Taxonomy" id="40686"/>
    <lineage>
        <taxon>Eukaryota</taxon>
        <taxon>Viridiplantae</taxon>
        <taxon>Streptophyta</taxon>
        <taxon>Embryophyta</taxon>
        <taxon>Tracheophyta</taxon>
        <taxon>Spermatophyta</taxon>
        <taxon>Magnoliopsida</taxon>
        <taxon>eudicotyledons</taxon>
        <taxon>Gunneridae</taxon>
        <taxon>Pentapetalae</taxon>
        <taxon>rosids</taxon>
        <taxon>fabids</taxon>
        <taxon>Malpighiales</taxon>
        <taxon>Salicaceae</taxon>
        <taxon>Saliceae</taxon>
        <taxon>Salix</taxon>
    </lineage>
</organism>
<dbReference type="InterPro" id="IPR011531">
    <property type="entry name" value="HCO3_transpt-like_TM_dom"/>
</dbReference>
<keyword evidence="4" id="KW-0406">Ion transport</keyword>
<dbReference type="OrthoDB" id="1735926at2759"/>
<dbReference type="AlphaFoldDB" id="A0A9Q0SEN5"/>
<keyword evidence="11" id="KW-1185">Reference proteome</keyword>